<proteinExistence type="evidence at transcript level"/>
<protein>
    <recommendedName>
        <fullName evidence="3">Transmembrane protein</fullName>
    </recommendedName>
</protein>
<evidence type="ECO:0008006" key="3">
    <source>
        <dbReference type="Google" id="ProtNLM"/>
    </source>
</evidence>
<name>I3S0W7_MEDTR</name>
<dbReference type="EMBL" id="BT134114">
    <property type="protein sequence ID" value="AFK33909.1"/>
    <property type="molecule type" value="mRNA"/>
</dbReference>
<sequence length="52" mass="5970">MLRFNMDNASCVSSLFVVPISLRLWMHAVINHLLYFLLSFRKACGLKEGTLL</sequence>
<keyword evidence="1" id="KW-1133">Transmembrane helix</keyword>
<accession>I3S0W7</accession>
<keyword evidence="1" id="KW-0472">Membrane</keyword>
<reference evidence="2" key="1">
    <citation type="submission" date="2012-05" db="EMBL/GenBank/DDBJ databases">
        <authorList>
            <person name="Krishnakumar V."/>
            <person name="Cheung F."/>
            <person name="Xiao Y."/>
            <person name="Chan A."/>
            <person name="Moskal W.A."/>
            <person name="Town C.D."/>
        </authorList>
    </citation>
    <scope>NUCLEOTIDE SEQUENCE</scope>
</reference>
<evidence type="ECO:0000256" key="1">
    <source>
        <dbReference type="SAM" id="Phobius"/>
    </source>
</evidence>
<keyword evidence="1" id="KW-0812">Transmembrane</keyword>
<dbReference type="AlphaFoldDB" id="I3S0W7"/>
<feature type="transmembrane region" description="Helical" evidence="1">
    <location>
        <begin position="20"/>
        <end position="38"/>
    </location>
</feature>
<organism evidence="2">
    <name type="scientific">Medicago truncatula</name>
    <name type="common">Barrel medic</name>
    <name type="synonym">Medicago tribuloides</name>
    <dbReference type="NCBI Taxonomy" id="3880"/>
    <lineage>
        <taxon>Eukaryota</taxon>
        <taxon>Viridiplantae</taxon>
        <taxon>Streptophyta</taxon>
        <taxon>Embryophyta</taxon>
        <taxon>Tracheophyta</taxon>
        <taxon>Spermatophyta</taxon>
        <taxon>Magnoliopsida</taxon>
        <taxon>eudicotyledons</taxon>
        <taxon>Gunneridae</taxon>
        <taxon>Pentapetalae</taxon>
        <taxon>rosids</taxon>
        <taxon>fabids</taxon>
        <taxon>Fabales</taxon>
        <taxon>Fabaceae</taxon>
        <taxon>Papilionoideae</taxon>
        <taxon>50 kb inversion clade</taxon>
        <taxon>NPAAA clade</taxon>
        <taxon>Hologalegina</taxon>
        <taxon>IRL clade</taxon>
        <taxon>Trifolieae</taxon>
        <taxon>Medicago</taxon>
    </lineage>
</organism>
<evidence type="ECO:0000313" key="2">
    <source>
        <dbReference type="EMBL" id="AFK33909.1"/>
    </source>
</evidence>